<proteinExistence type="inferred from homology"/>
<keyword evidence="4 7" id="KW-0812">Transmembrane</keyword>
<feature type="transmembrane region" description="Helical" evidence="7">
    <location>
        <begin position="225"/>
        <end position="249"/>
    </location>
</feature>
<gene>
    <name evidence="10" type="ORF">A3C70_00170</name>
</gene>
<reference evidence="10 11" key="1">
    <citation type="journal article" date="2016" name="Nat. Commun.">
        <title>Thousands of microbial genomes shed light on interconnected biogeochemical processes in an aquifer system.</title>
        <authorList>
            <person name="Anantharaman K."/>
            <person name="Brown C.T."/>
            <person name="Hug L.A."/>
            <person name="Sharon I."/>
            <person name="Castelle C.J."/>
            <person name="Probst A.J."/>
            <person name="Thomas B.C."/>
            <person name="Singh A."/>
            <person name="Wilkins M.J."/>
            <person name="Karaoz U."/>
            <person name="Brodie E.L."/>
            <person name="Williams K.H."/>
            <person name="Hubbard S.S."/>
            <person name="Banfield J.F."/>
        </authorList>
    </citation>
    <scope>NUCLEOTIDE SEQUENCE [LARGE SCALE GENOMIC DNA]</scope>
</reference>
<feature type="transmembrane region" description="Helical" evidence="7">
    <location>
        <begin position="120"/>
        <end position="138"/>
    </location>
</feature>
<evidence type="ECO:0000259" key="8">
    <source>
        <dbReference type="Pfam" id="PF01478"/>
    </source>
</evidence>
<dbReference type="Pfam" id="PF01478">
    <property type="entry name" value="Peptidase_A24"/>
    <property type="match status" value="1"/>
</dbReference>
<dbReference type="InterPro" id="IPR010627">
    <property type="entry name" value="Prepilin_pept_A24_N"/>
</dbReference>
<dbReference type="PANTHER" id="PTHR30487">
    <property type="entry name" value="TYPE 4 PREPILIN-LIKE PROTEINS LEADER PEPTIDE-PROCESSING ENZYME"/>
    <property type="match status" value="1"/>
</dbReference>
<keyword evidence="6 7" id="KW-0472">Membrane</keyword>
<comment type="subcellular location">
    <subcellularLocation>
        <location evidence="1">Cell membrane</location>
        <topology evidence="1">Multi-pass membrane protein</topology>
    </subcellularLocation>
</comment>
<dbReference type="GO" id="GO:0006465">
    <property type="term" value="P:signal peptide processing"/>
    <property type="evidence" value="ECO:0007669"/>
    <property type="project" value="TreeGrafter"/>
</dbReference>
<dbReference type="Gene3D" id="1.20.120.1220">
    <property type="match status" value="1"/>
</dbReference>
<evidence type="ECO:0000256" key="6">
    <source>
        <dbReference type="ARBA" id="ARBA00023136"/>
    </source>
</evidence>
<accession>A0A1G2TF47</accession>
<feature type="domain" description="Prepilin peptidase A24 N-terminal" evidence="9">
    <location>
        <begin position="8"/>
        <end position="94"/>
    </location>
</feature>
<evidence type="ECO:0000256" key="1">
    <source>
        <dbReference type="ARBA" id="ARBA00004651"/>
    </source>
</evidence>
<feature type="domain" description="Prepilin type IV endopeptidase peptidase" evidence="8">
    <location>
        <begin position="100"/>
        <end position="198"/>
    </location>
</feature>
<dbReference type="GO" id="GO:0005886">
    <property type="term" value="C:plasma membrane"/>
    <property type="evidence" value="ECO:0007669"/>
    <property type="project" value="UniProtKB-SubCell"/>
</dbReference>
<evidence type="ECO:0000256" key="4">
    <source>
        <dbReference type="ARBA" id="ARBA00022692"/>
    </source>
</evidence>
<dbReference type="EMBL" id="MHVR01000015">
    <property type="protein sequence ID" value="OHA95863.1"/>
    <property type="molecule type" value="Genomic_DNA"/>
</dbReference>
<dbReference type="AlphaFoldDB" id="A0A1G2TF47"/>
<dbReference type="Proteomes" id="UP000178175">
    <property type="component" value="Unassembled WGS sequence"/>
</dbReference>
<keyword evidence="3" id="KW-1003">Cell membrane</keyword>
<dbReference type="PANTHER" id="PTHR30487:SF0">
    <property type="entry name" value="PREPILIN LEADER PEPTIDASE_N-METHYLTRANSFERASE-RELATED"/>
    <property type="match status" value="1"/>
</dbReference>
<dbReference type="GO" id="GO:0004190">
    <property type="term" value="F:aspartic-type endopeptidase activity"/>
    <property type="evidence" value="ECO:0007669"/>
    <property type="project" value="InterPro"/>
</dbReference>
<evidence type="ECO:0000256" key="2">
    <source>
        <dbReference type="ARBA" id="ARBA00005801"/>
    </source>
</evidence>
<comment type="similarity">
    <text evidence="2">Belongs to the peptidase A24 family.</text>
</comment>
<name>A0A1G2TF47_9BACT</name>
<dbReference type="Pfam" id="PF06750">
    <property type="entry name" value="A24_N_bact"/>
    <property type="match status" value="1"/>
</dbReference>
<dbReference type="InterPro" id="IPR050882">
    <property type="entry name" value="Prepilin_peptidase/N-MTase"/>
</dbReference>
<evidence type="ECO:0000313" key="10">
    <source>
        <dbReference type="EMBL" id="OHA95863.1"/>
    </source>
</evidence>
<feature type="transmembrane region" description="Helical" evidence="7">
    <location>
        <begin position="172"/>
        <end position="205"/>
    </location>
</feature>
<evidence type="ECO:0000256" key="7">
    <source>
        <dbReference type="SAM" id="Phobius"/>
    </source>
</evidence>
<dbReference type="InterPro" id="IPR000045">
    <property type="entry name" value="Prepilin_IV_endopep_pep"/>
</dbReference>
<sequence length="250" mass="28076">MINVFLFVLGAIVGSFLNVVGLRWDLLRHGGVLSTLGGRSSCPSCRKVLEWYELIPIFSFLILRGRCLSCGGKISWQYPIVELWTGLIFATVPYIFIPVFCVYIVITIYDLRHKIIPNPLVYSAILLSLTIPLFFIHYTLLDWFSGPILFAFFASIWFLSRGRAMGFGDAKLGLSVGLLLGASQGFSAIVLAFWIGALGSLAYLFLNKIDFLKNTKRLTMKSEIPFAPFIVVGAWMSLMFHLNIFHVALF</sequence>
<organism evidence="10 11">
    <name type="scientific">Candidatus Zambryskibacteria bacterium RIFCSPHIGHO2_02_FULL_43_14</name>
    <dbReference type="NCBI Taxonomy" id="1802748"/>
    <lineage>
        <taxon>Bacteria</taxon>
        <taxon>Candidatus Zambryskiibacteriota</taxon>
    </lineage>
</organism>
<evidence type="ECO:0000259" key="9">
    <source>
        <dbReference type="Pfam" id="PF06750"/>
    </source>
</evidence>
<feature type="transmembrane region" description="Helical" evidence="7">
    <location>
        <begin position="83"/>
        <end position="108"/>
    </location>
</feature>
<evidence type="ECO:0000256" key="3">
    <source>
        <dbReference type="ARBA" id="ARBA00022475"/>
    </source>
</evidence>
<protein>
    <recommendedName>
        <fullName evidence="12">Prepilin peptidase</fullName>
    </recommendedName>
</protein>
<evidence type="ECO:0000313" key="11">
    <source>
        <dbReference type="Proteomes" id="UP000178175"/>
    </source>
</evidence>
<evidence type="ECO:0008006" key="12">
    <source>
        <dbReference type="Google" id="ProtNLM"/>
    </source>
</evidence>
<evidence type="ECO:0000256" key="5">
    <source>
        <dbReference type="ARBA" id="ARBA00022989"/>
    </source>
</evidence>
<comment type="caution">
    <text evidence="10">The sequence shown here is derived from an EMBL/GenBank/DDBJ whole genome shotgun (WGS) entry which is preliminary data.</text>
</comment>
<keyword evidence="5 7" id="KW-1133">Transmembrane helix</keyword>